<dbReference type="eggNOG" id="KOG2319">
    <property type="taxonomic scope" value="Eukaryota"/>
</dbReference>
<gene>
    <name evidence="2" type="ORF">DICPUDRAFT_94413</name>
</gene>
<dbReference type="STRING" id="5786.F0ZJ85"/>
<dbReference type="SMART" id="SM00167">
    <property type="entry name" value="VPS9"/>
    <property type="match status" value="1"/>
</dbReference>
<name>F0ZJ85_DICPU</name>
<dbReference type="InterPro" id="IPR037191">
    <property type="entry name" value="VPS9_dom_sf"/>
</dbReference>
<evidence type="ECO:0000259" key="1">
    <source>
        <dbReference type="PROSITE" id="PS51205"/>
    </source>
</evidence>
<reference evidence="3" key="1">
    <citation type="journal article" date="2011" name="Genome Biol.">
        <title>Comparative genomics of the social amoebae Dictyostelium discoideum and Dictyostelium purpureum.</title>
        <authorList>
            <consortium name="US DOE Joint Genome Institute (JGI-PGF)"/>
            <person name="Sucgang R."/>
            <person name="Kuo A."/>
            <person name="Tian X."/>
            <person name="Salerno W."/>
            <person name="Parikh A."/>
            <person name="Feasley C.L."/>
            <person name="Dalin E."/>
            <person name="Tu H."/>
            <person name="Huang E."/>
            <person name="Barry K."/>
            <person name="Lindquist E."/>
            <person name="Shapiro H."/>
            <person name="Bruce D."/>
            <person name="Schmutz J."/>
            <person name="Salamov A."/>
            <person name="Fey P."/>
            <person name="Gaudet P."/>
            <person name="Anjard C."/>
            <person name="Babu M.M."/>
            <person name="Basu S."/>
            <person name="Bushmanova Y."/>
            <person name="van der Wel H."/>
            <person name="Katoh-Kurasawa M."/>
            <person name="Dinh C."/>
            <person name="Coutinho P.M."/>
            <person name="Saito T."/>
            <person name="Elias M."/>
            <person name="Schaap P."/>
            <person name="Kay R.R."/>
            <person name="Henrissat B."/>
            <person name="Eichinger L."/>
            <person name="Rivero F."/>
            <person name="Putnam N.H."/>
            <person name="West C.M."/>
            <person name="Loomis W.F."/>
            <person name="Chisholm R.L."/>
            <person name="Shaulsky G."/>
            <person name="Strassmann J.E."/>
            <person name="Queller D.C."/>
            <person name="Kuspa A."/>
            <person name="Grigoriev I.V."/>
        </authorList>
    </citation>
    <scope>NUCLEOTIDE SEQUENCE [LARGE SCALE GENOMIC DNA]</scope>
    <source>
        <strain evidence="3">QSDP1</strain>
    </source>
</reference>
<dbReference type="Pfam" id="PF02204">
    <property type="entry name" value="VPS9"/>
    <property type="match status" value="1"/>
</dbReference>
<proteinExistence type="predicted"/>
<dbReference type="OrthoDB" id="300289at2759"/>
<dbReference type="InParanoid" id="F0ZJ85"/>
<dbReference type="PANTHER" id="PTHR23101">
    <property type="entry name" value="RAB GDP/GTP EXCHANGE FACTOR"/>
    <property type="match status" value="1"/>
</dbReference>
<accession>F0ZJ85</accession>
<protein>
    <recommendedName>
        <fullName evidence="1">VPS9 domain-containing protein</fullName>
    </recommendedName>
</protein>
<dbReference type="KEGG" id="dpp:DICPUDRAFT_94413"/>
<dbReference type="InterPro" id="IPR045046">
    <property type="entry name" value="Vps9-like"/>
</dbReference>
<dbReference type="GeneID" id="10500363"/>
<dbReference type="InterPro" id="IPR003123">
    <property type="entry name" value="VPS9"/>
</dbReference>
<dbReference type="Proteomes" id="UP000001064">
    <property type="component" value="Unassembled WGS sequence"/>
</dbReference>
<dbReference type="PROSITE" id="PS51205">
    <property type="entry name" value="VPS9"/>
    <property type="match status" value="1"/>
</dbReference>
<feature type="domain" description="VPS9" evidence="1">
    <location>
        <begin position="1"/>
        <end position="96"/>
    </location>
</feature>
<organism evidence="2 3">
    <name type="scientific">Dictyostelium purpureum</name>
    <name type="common">Slime mold</name>
    <dbReference type="NCBI Taxonomy" id="5786"/>
    <lineage>
        <taxon>Eukaryota</taxon>
        <taxon>Amoebozoa</taxon>
        <taxon>Evosea</taxon>
        <taxon>Eumycetozoa</taxon>
        <taxon>Dictyostelia</taxon>
        <taxon>Dictyosteliales</taxon>
        <taxon>Dictyosteliaceae</taxon>
        <taxon>Dictyostelium</taxon>
    </lineage>
</organism>
<dbReference type="AlphaFoldDB" id="F0ZJ85"/>
<evidence type="ECO:0000313" key="2">
    <source>
        <dbReference type="EMBL" id="EGC35977.1"/>
    </source>
</evidence>
<dbReference type="EMBL" id="GL871041">
    <property type="protein sequence ID" value="EGC35977.1"/>
    <property type="molecule type" value="Genomic_DNA"/>
</dbReference>
<dbReference type="GO" id="GO:0005085">
    <property type="term" value="F:guanyl-nucleotide exchange factor activity"/>
    <property type="evidence" value="ECO:0007669"/>
    <property type="project" value="InterPro"/>
</dbReference>
<dbReference type="PANTHER" id="PTHR23101:SF125">
    <property type="entry name" value="VACUOLAR SORTING PROTEIN 9 DOMAIN-CONTAINING PROTEIN"/>
    <property type="match status" value="1"/>
</dbReference>
<dbReference type="Gene3D" id="1.20.1050.80">
    <property type="entry name" value="VPS9 domain"/>
    <property type="match status" value="1"/>
</dbReference>
<sequence length="216" mass="24964">MTAYKSPREKLMCIKKSFKLLFQLLSKTSEIIGADLLLPIVIYCLIKSNLPFLILNLQFISLFRDPTLIESETSYFLVTMFTATSFIENMTFESLTDARDPSLSEDDKVKDNDEHLVSAKDGEIKISEKNNGNVNNIQQHEAIKLNIEKENFVNENDKSKTTFVPQSTISSTTDEEKRKLYRFYHSKPEDISIREIKQLLGEYNELVDKLFSTEKK</sequence>
<keyword evidence="3" id="KW-1185">Reference proteome</keyword>
<evidence type="ECO:0000313" key="3">
    <source>
        <dbReference type="Proteomes" id="UP000001064"/>
    </source>
</evidence>
<dbReference type="RefSeq" id="XP_003287478.1">
    <property type="nucleotide sequence ID" value="XM_003287430.1"/>
</dbReference>
<dbReference type="GO" id="GO:0016192">
    <property type="term" value="P:vesicle-mediated transport"/>
    <property type="evidence" value="ECO:0007669"/>
    <property type="project" value="InterPro"/>
</dbReference>
<dbReference type="VEuPathDB" id="AmoebaDB:DICPUDRAFT_94413"/>
<dbReference type="SUPFAM" id="SSF109993">
    <property type="entry name" value="VPS9 domain"/>
    <property type="match status" value="1"/>
</dbReference>